<dbReference type="Ensembl" id="ENSFHET00000031946.1">
    <property type="protein sequence ID" value="ENSFHEP00000012320.1"/>
    <property type="gene ID" value="ENSFHEG00000013771.1"/>
</dbReference>
<dbReference type="InterPro" id="IPR039477">
    <property type="entry name" value="ILEI/PANDER_dom"/>
</dbReference>
<reference evidence="9" key="1">
    <citation type="submission" date="2025-08" db="UniProtKB">
        <authorList>
            <consortium name="Ensembl"/>
        </authorList>
    </citation>
    <scope>IDENTIFICATION</scope>
</reference>
<dbReference type="PANTHER" id="PTHR14592">
    <property type="entry name" value="UNCHARACTERIZED FAM3"/>
    <property type="match status" value="1"/>
</dbReference>
<keyword evidence="3" id="KW-0964">Secreted</keyword>
<sequence length="255" mass="28736">MKFSQNSQQVRQRFSFCYWLCPQVILCSICIKRTKLFFFMSDLHFKAPLKPHQSASSPQFVPRTTFLLKFRVELLMSSGQKSASMVKSMYKRGWRLPCRTSKSCGPAVKINFHLCLNSIMSHVLNNVGPGLNIVVVNGENGVVEKFGYLNMISGNSADILAYLKMIKPGMIVLVASFDTAATKRTDEIRQIFVEMGSTLIGSVKHRDNWVFAGRAGIKIKSFFEQRAENDKRTNPFDGWPEMVEVGGCFPRTAGV</sequence>
<keyword evidence="6" id="KW-1015">Disulfide bond</keyword>
<organism evidence="9 10">
    <name type="scientific">Fundulus heteroclitus</name>
    <name type="common">Killifish</name>
    <name type="synonym">Mummichog</name>
    <dbReference type="NCBI Taxonomy" id="8078"/>
    <lineage>
        <taxon>Eukaryota</taxon>
        <taxon>Metazoa</taxon>
        <taxon>Chordata</taxon>
        <taxon>Craniata</taxon>
        <taxon>Vertebrata</taxon>
        <taxon>Euteleostomi</taxon>
        <taxon>Actinopterygii</taxon>
        <taxon>Neopterygii</taxon>
        <taxon>Teleostei</taxon>
        <taxon>Neoteleostei</taxon>
        <taxon>Acanthomorphata</taxon>
        <taxon>Ovalentaria</taxon>
        <taxon>Atherinomorphae</taxon>
        <taxon>Cyprinodontiformes</taxon>
        <taxon>Fundulidae</taxon>
        <taxon>Fundulus</taxon>
    </lineage>
</organism>
<evidence type="ECO:0000256" key="3">
    <source>
        <dbReference type="ARBA" id="ARBA00022525"/>
    </source>
</evidence>
<dbReference type="GO" id="GO:0005576">
    <property type="term" value="C:extracellular region"/>
    <property type="evidence" value="ECO:0007669"/>
    <property type="project" value="UniProtKB-SubCell"/>
</dbReference>
<dbReference type="InterPro" id="IPR039220">
    <property type="entry name" value="FAM3"/>
</dbReference>
<reference evidence="9" key="2">
    <citation type="submission" date="2025-09" db="UniProtKB">
        <authorList>
            <consortium name="Ensembl"/>
        </authorList>
    </citation>
    <scope>IDENTIFICATION</scope>
</reference>
<evidence type="ECO:0000256" key="2">
    <source>
        <dbReference type="ARBA" id="ARBA00010905"/>
    </source>
</evidence>
<keyword evidence="4" id="KW-0732">Signal</keyword>
<evidence type="ECO:0000256" key="6">
    <source>
        <dbReference type="ARBA" id="ARBA00023157"/>
    </source>
</evidence>
<evidence type="ECO:0000256" key="7">
    <source>
        <dbReference type="PROSITE-ProRule" id="PRU01375"/>
    </source>
</evidence>
<evidence type="ECO:0000259" key="8">
    <source>
        <dbReference type="Pfam" id="PF15711"/>
    </source>
</evidence>
<dbReference type="PROSITE" id="PS52031">
    <property type="entry name" value="GG_LECTIN"/>
    <property type="match status" value="1"/>
</dbReference>
<evidence type="ECO:0000313" key="10">
    <source>
        <dbReference type="Proteomes" id="UP000265000"/>
    </source>
</evidence>
<proteinExistence type="inferred from homology"/>
<dbReference type="Pfam" id="PF15711">
    <property type="entry name" value="ILEI"/>
    <property type="match status" value="1"/>
</dbReference>
<accession>A0A3Q2TAT3</accession>
<dbReference type="Proteomes" id="UP000265000">
    <property type="component" value="Unplaced"/>
</dbReference>
<dbReference type="STRING" id="8078.ENSFHEP00000012320"/>
<dbReference type="AlphaFoldDB" id="A0A3Q2TAT3"/>
<evidence type="ECO:0000313" key="9">
    <source>
        <dbReference type="Ensembl" id="ENSFHEP00000012320.1"/>
    </source>
</evidence>
<name>A0A3Q2TAT3_FUNHE</name>
<evidence type="ECO:0000256" key="1">
    <source>
        <dbReference type="ARBA" id="ARBA00004613"/>
    </source>
</evidence>
<evidence type="ECO:0000256" key="5">
    <source>
        <dbReference type="ARBA" id="ARBA00022734"/>
    </source>
</evidence>
<protein>
    <submittedName>
        <fullName evidence="9">FAM3 metabolism regulating signaling molecule D</fullName>
    </submittedName>
</protein>
<feature type="domain" description="ILEI/PANDER" evidence="8">
    <location>
        <begin position="130"/>
        <end position="216"/>
    </location>
</feature>
<comment type="similarity">
    <text evidence="2">Belongs to the FAM3 family.</text>
</comment>
<comment type="subcellular location">
    <subcellularLocation>
        <location evidence="1">Secreted</location>
    </subcellularLocation>
</comment>
<dbReference type="GO" id="GO:0030246">
    <property type="term" value="F:carbohydrate binding"/>
    <property type="evidence" value="ECO:0007669"/>
    <property type="project" value="UniProtKB-UniRule"/>
</dbReference>
<evidence type="ECO:0000256" key="4">
    <source>
        <dbReference type="ARBA" id="ARBA00022729"/>
    </source>
</evidence>
<keyword evidence="5 7" id="KW-0430">Lectin</keyword>
<dbReference type="GeneTree" id="ENSGT00950000183004"/>
<keyword evidence="10" id="KW-1185">Reference proteome</keyword>